<dbReference type="NCBIfam" id="TIGR04183">
    <property type="entry name" value="Por_Secre_tail"/>
    <property type="match status" value="1"/>
</dbReference>
<dbReference type="AlphaFoldDB" id="A0A917E891"/>
<evidence type="ECO:0000313" key="5">
    <source>
        <dbReference type="Proteomes" id="UP000599688"/>
    </source>
</evidence>
<comment type="caution">
    <text evidence="4">The sequence shown here is derived from an EMBL/GenBank/DDBJ whole genome shotgun (WGS) entry which is preliminary data.</text>
</comment>
<dbReference type="EMBL" id="BMGL01000007">
    <property type="protein sequence ID" value="GGE12999.1"/>
    <property type="molecule type" value="Genomic_DNA"/>
</dbReference>
<evidence type="ECO:0000256" key="1">
    <source>
        <dbReference type="ARBA" id="ARBA00022729"/>
    </source>
</evidence>
<feature type="signal peptide" evidence="2">
    <location>
        <begin position="1"/>
        <end position="20"/>
    </location>
</feature>
<evidence type="ECO:0000256" key="2">
    <source>
        <dbReference type="SAM" id="SignalP"/>
    </source>
</evidence>
<gene>
    <name evidence="4" type="ORF">GCM10010831_13060</name>
</gene>
<organism evidence="4 5">
    <name type="scientific">Psychroflexus salis</name>
    <dbReference type="NCBI Taxonomy" id="1526574"/>
    <lineage>
        <taxon>Bacteria</taxon>
        <taxon>Pseudomonadati</taxon>
        <taxon>Bacteroidota</taxon>
        <taxon>Flavobacteriia</taxon>
        <taxon>Flavobacteriales</taxon>
        <taxon>Flavobacteriaceae</taxon>
        <taxon>Psychroflexus</taxon>
    </lineage>
</organism>
<feature type="domain" description="Secretion system C-terminal sorting" evidence="3">
    <location>
        <begin position="731"/>
        <end position="804"/>
    </location>
</feature>
<protein>
    <recommendedName>
        <fullName evidence="3">Secretion system C-terminal sorting domain-containing protein</fullName>
    </recommendedName>
</protein>
<sequence length="806" mass="87722">MKKSLLSISFLFAFMFFGYGQTFTTIAQDNASNYGGGWTNGSNEGVGFANWDFLTAEGTAGFFIGNSTQNSRQSINTGSGQAFAMFTDGGNAFARRAFDHNDDNELKIGEKFIFEVSFSWSGGRRGIDVWANDNYTDFLLNIEHQGNDRLTIFPSSAGSTRVDLTPNEFNQAWRIEMTWNGGVTDNLLVKAFKVSNNQEVGSELLSVSSPPKSFTLLYTDGPTDTNKSNFEPYFNNFKIERPTFTTIADGNFSDSTIWNDGIVPVGNGNITLAHDINLDTNLSLNGELSINTGNTLSVNDNVVLTNNGSITIDGDLVFKSTATSTAQYGNSSGTITGDVTVERFIPAKRAFRVLSSAVGGQSFANAWQQDTHITGTDGATNGFDTTNLNTPSLFTFDNSVDPQTGGAGWQAVTSTTSTNIVAGTPYRLFVRGDRSVALNSNTSPATVTTLSAAGDMHTGSFSPSLATAANNYSFVGNPYQAVVDINATTRTNLTDFIYVWDASIAGDNGNGGFVTVPIPGSATPNPFSSDATQYVAPGQAFFVQNTASGNGSITFEEADKETAQTQQTPFSVNNEFYINSRLYKTSALNNNETESDAIGLRFNENYTTLGSDEDAGKLGNPGENYIIINNGLKAIDFQNIPTNGHVIELGLVNYEDNEYSLTFDLDHKPENLKVYLNDTYLATQTEIIAELNYNFTVDASISETVDPFRFNISFEEVSLLNLDFTKTDFSIFPNPTDDVLHINFTENLTEAVDISIFNLIGKKVVEFTHDASANQLNFSVQDLTSGVYLLKIQNKEMNLTKKFIKQ</sequence>
<keyword evidence="1 2" id="KW-0732">Signal</keyword>
<dbReference type="Pfam" id="PF18962">
    <property type="entry name" value="Por_Secre_tail"/>
    <property type="match status" value="1"/>
</dbReference>
<feature type="chain" id="PRO_5037401708" description="Secretion system C-terminal sorting domain-containing protein" evidence="2">
    <location>
        <begin position="21"/>
        <end position="806"/>
    </location>
</feature>
<name>A0A917E891_9FLAO</name>
<evidence type="ECO:0000259" key="3">
    <source>
        <dbReference type="Pfam" id="PF18962"/>
    </source>
</evidence>
<dbReference type="InterPro" id="IPR026444">
    <property type="entry name" value="Secre_tail"/>
</dbReference>
<evidence type="ECO:0000313" key="4">
    <source>
        <dbReference type="EMBL" id="GGE12999.1"/>
    </source>
</evidence>
<accession>A0A917E891</accession>
<dbReference type="RefSeq" id="WP_188406019.1">
    <property type="nucleotide sequence ID" value="NZ_BMGL01000007.1"/>
</dbReference>
<reference evidence="4 5" key="1">
    <citation type="journal article" date="2014" name="Int. J. Syst. Evol. Microbiol.">
        <title>Complete genome sequence of Corynebacterium casei LMG S-19264T (=DSM 44701T), isolated from a smear-ripened cheese.</title>
        <authorList>
            <consortium name="US DOE Joint Genome Institute (JGI-PGF)"/>
            <person name="Walter F."/>
            <person name="Albersmeier A."/>
            <person name="Kalinowski J."/>
            <person name="Ruckert C."/>
        </authorList>
    </citation>
    <scope>NUCLEOTIDE SEQUENCE [LARGE SCALE GENOMIC DNA]</scope>
    <source>
        <strain evidence="4 5">CGMCC 1.12925</strain>
    </source>
</reference>
<proteinExistence type="predicted"/>
<keyword evidence="5" id="KW-1185">Reference proteome</keyword>
<dbReference type="Proteomes" id="UP000599688">
    <property type="component" value="Unassembled WGS sequence"/>
</dbReference>